<dbReference type="SUPFAM" id="SSF51695">
    <property type="entry name" value="PLC-like phosphodiesterases"/>
    <property type="match status" value="1"/>
</dbReference>
<dbReference type="InterPro" id="IPR030395">
    <property type="entry name" value="GP_PDE_dom"/>
</dbReference>
<feature type="domain" description="GP-PDE" evidence="8">
    <location>
        <begin position="61"/>
        <end position="386"/>
    </location>
</feature>
<dbReference type="InterPro" id="IPR017946">
    <property type="entry name" value="PLC-like_Pdiesterase_TIM-brl"/>
</dbReference>
<dbReference type="RefSeq" id="WP_343969100.1">
    <property type="nucleotide sequence ID" value="NZ_BAAAHK010000007.1"/>
</dbReference>
<accession>A0ABN1QB64</accession>
<dbReference type="Gene3D" id="3.20.20.190">
    <property type="entry name" value="Phosphatidylinositol (PI) phosphodiesterase"/>
    <property type="match status" value="1"/>
</dbReference>
<reference evidence="9 10" key="1">
    <citation type="journal article" date="2019" name="Int. J. Syst. Evol. Microbiol.">
        <title>The Global Catalogue of Microorganisms (GCM) 10K type strain sequencing project: providing services to taxonomists for standard genome sequencing and annotation.</title>
        <authorList>
            <consortium name="The Broad Institute Genomics Platform"/>
            <consortium name="The Broad Institute Genome Sequencing Center for Infectious Disease"/>
            <person name="Wu L."/>
            <person name="Ma J."/>
        </authorList>
    </citation>
    <scope>NUCLEOTIDE SEQUENCE [LARGE SCALE GENOMIC DNA]</scope>
    <source>
        <strain evidence="9 10">JCM 10977</strain>
    </source>
</reference>
<dbReference type="PANTHER" id="PTHR43620:SF7">
    <property type="entry name" value="GLYCEROPHOSPHODIESTER PHOSPHODIESTERASE GDPD5-RELATED"/>
    <property type="match status" value="1"/>
</dbReference>
<evidence type="ECO:0000256" key="2">
    <source>
        <dbReference type="ARBA" id="ARBA00012247"/>
    </source>
</evidence>
<evidence type="ECO:0000256" key="6">
    <source>
        <dbReference type="ARBA" id="ARBA00047512"/>
    </source>
</evidence>
<comment type="catalytic activity">
    <reaction evidence="6">
        <text>a sn-glycero-3-phosphodiester + H2O = an alcohol + sn-glycerol 3-phosphate + H(+)</text>
        <dbReference type="Rhea" id="RHEA:12969"/>
        <dbReference type="ChEBI" id="CHEBI:15377"/>
        <dbReference type="ChEBI" id="CHEBI:15378"/>
        <dbReference type="ChEBI" id="CHEBI:30879"/>
        <dbReference type="ChEBI" id="CHEBI:57597"/>
        <dbReference type="ChEBI" id="CHEBI:83408"/>
        <dbReference type="EC" id="3.1.4.46"/>
    </reaction>
</comment>
<gene>
    <name evidence="9" type="ORF">GCM10009554_29700</name>
</gene>
<comment type="similarity">
    <text evidence="1">Belongs to the glycerophosphoryl diester phosphodiesterase family.</text>
</comment>
<dbReference type="PANTHER" id="PTHR43620">
    <property type="entry name" value="GLYCEROPHOSPHORYL DIESTER PHOSPHODIESTERASE"/>
    <property type="match status" value="1"/>
</dbReference>
<organism evidence="9 10">
    <name type="scientific">Kribbella koreensis</name>
    <dbReference type="NCBI Taxonomy" id="57909"/>
    <lineage>
        <taxon>Bacteria</taxon>
        <taxon>Bacillati</taxon>
        <taxon>Actinomycetota</taxon>
        <taxon>Actinomycetes</taxon>
        <taxon>Propionibacteriales</taxon>
        <taxon>Kribbellaceae</taxon>
        <taxon>Kribbella</taxon>
    </lineage>
</organism>
<proteinExistence type="inferred from homology"/>
<comment type="caution">
    <text evidence="9">The sequence shown here is derived from an EMBL/GenBank/DDBJ whole genome shotgun (WGS) entry which is preliminary data.</text>
</comment>
<dbReference type="PROSITE" id="PS51704">
    <property type="entry name" value="GP_PDE"/>
    <property type="match status" value="1"/>
</dbReference>
<evidence type="ECO:0000259" key="8">
    <source>
        <dbReference type="PROSITE" id="PS51704"/>
    </source>
</evidence>
<evidence type="ECO:0000313" key="10">
    <source>
        <dbReference type="Proteomes" id="UP001500542"/>
    </source>
</evidence>
<evidence type="ECO:0000256" key="5">
    <source>
        <dbReference type="ARBA" id="ARBA00022801"/>
    </source>
</evidence>
<evidence type="ECO:0000256" key="1">
    <source>
        <dbReference type="ARBA" id="ARBA00007277"/>
    </source>
</evidence>
<name>A0ABN1QB64_9ACTN</name>
<sequence length="390" mass="42471">MISVPRRFVAVAASAVAVGASVFVPQLSGSTPQTAVQAAGQEQAALAPAARLAEAKKHDDFVIVGHRGASGYRPEHTLASYELAARMGADYIEPDLVTTKDHVLVTRHEPEIGGTTDVAAHPEFADRKKTKLLDGVATTGWFTEDFTLKELKTLRAKERIPAIRQHNTVFDGRYQIPTFQEVIDLTKRLSRELGRPIGIYPETKHPTYFRQQGLPLEPELIKTLNRNNLNRPDAKVFVQSFEVGNLKALDKELRVPLVQLTSSTGAPYDFVVSGDKRTYADIVSAKGLREVATYADGVGPSKDQIIPLDAAGKLGTPTDLVRDAHRAGLVVHPYTFRVENNFLPADFDSDAVQSDSGNLFGEIAAYRKVGIDGLFSDNADIAVAAEAESR</sequence>
<evidence type="ECO:0000313" key="9">
    <source>
        <dbReference type="EMBL" id="GAA0939718.1"/>
    </source>
</evidence>
<evidence type="ECO:0000256" key="4">
    <source>
        <dbReference type="ARBA" id="ARBA00022798"/>
    </source>
</evidence>
<dbReference type="Pfam" id="PF03009">
    <property type="entry name" value="GDPD"/>
    <property type="match status" value="1"/>
</dbReference>
<feature type="signal peptide" evidence="7">
    <location>
        <begin position="1"/>
        <end position="17"/>
    </location>
</feature>
<dbReference type="EMBL" id="BAAAHK010000007">
    <property type="protein sequence ID" value="GAA0939718.1"/>
    <property type="molecule type" value="Genomic_DNA"/>
</dbReference>
<feature type="chain" id="PRO_5046255837" description="glycerophosphodiester phosphodiesterase" evidence="7">
    <location>
        <begin position="18"/>
        <end position="390"/>
    </location>
</feature>
<dbReference type="EC" id="3.1.4.46" evidence="2"/>
<keyword evidence="10" id="KW-1185">Reference proteome</keyword>
<dbReference type="CDD" id="cd08602">
    <property type="entry name" value="GDPD_ScGlpQ1_like"/>
    <property type="match status" value="1"/>
</dbReference>
<evidence type="ECO:0000256" key="7">
    <source>
        <dbReference type="SAM" id="SignalP"/>
    </source>
</evidence>
<dbReference type="Proteomes" id="UP001500542">
    <property type="component" value="Unassembled WGS sequence"/>
</dbReference>
<keyword evidence="4" id="KW-0319">Glycerol metabolism</keyword>
<keyword evidence="5" id="KW-0378">Hydrolase</keyword>
<evidence type="ECO:0000256" key="3">
    <source>
        <dbReference type="ARBA" id="ARBA00022729"/>
    </source>
</evidence>
<keyword evidence="3 7" id="KW-0732">Signal</keyword>
<protein>
    <recommendedName>
        <fullName evidence="2">glycerophosphodiester phosphodiesterase</fullName>
        <ecNumber evidence="2">3.1.4.46</ecNumber>
    </recommendedName>
</protein>